<accession>A0ABN1AKS4</accession>
<name>A0ABN1AKS4_9ACTN</name>
<dbReference type="InterPro" id="IPR014729">
    <property type="entry name" value="Rossmann-like_a/b/a_fold"/>
</dbReference>
<evidence type="ECO:0000313" key="2">
    <source>
        <dbReference type="EMBL" id="GAA0478938.1"/>
    </source>
</evidence>
<dbReference type="Gene3D" id="3.40.50.620">
    <property type="entry name" value="HUPs"/>
    <property type="match status" value="2"/>
</dbReference>
<comment type="caution">
    <text evidence="2">The sequence shown here is derived from an EMBL/GenBank/DDBJ whole genome shotgun (WGS) entry which is preliminary data.</text>
</comment>
<reference evidence="2 3" key="1">
    <citation type="journal article" date="2019" name="Int. J. Syst. Evol. Microbiol.">
        <title>The Global Catalogue of Microorganisms (GCM) 10K type strain sequencing project: providing services to taxonomists for standard genome sequencing and annotation.</title>
        <authorList>
            <consortium name="The Broad Institute Genomics Platform"/>
            <consortium name="The Broad Institute Genome Sequencing Center for Infectious Disease"/>
            <person name="Wu L."/>
            <person name="Ma J."/>
        </authorList>
    </citation>
    <scope>NUCLEOTIDE SEQUENCE [LARGE SCALE GENOMIC DNA]</scope>
    <source>
        <strain evidence="2 3">JCM 10649</strain>
    </source>
</reference>
<dbReference type="Proteomes" id="UP001499895">
    <property type="component" value="Unassembled WGS sequence"/>
</dbReference>
<proteinExistence type="predicted"/>
<dbReference type="EMBL" id="BAAAHB010000060">
    <property type="protein sequence ID" value="GAA0478938.1"/>
    <property type="molecule type" value="Genomic_DNA"/>
</dbReference>
<evidence type="ECO:0000259" key="1">
    <source>
        <dbReference type="Pfam" id="PF00733"/>
    </source>
</evidence>
<dbReference type="RefSeq" id="WP_344093869.1">
    <property type="nucleotide sequence ID" value="NZ_BAAAHB010000060.1"/>
</dbReference>
<dbReference type="Pfam" id="PF00733">
    <property type="entry name" value="Asn_synthase"/>
    <property type="match status" value="1"/>
</dbReference>
<gene>
    <name evidence="2" type="ORF">GCM10009544_46060</name>
</gene>
<protein>
    <submittedName>
        <fullName evidence="2">Lasso peptide isopeptide bond-forming cyclase</fullName>
    </submittedName>
</protein>
<keyword evidence="3" id="KW-1185">Reference proteome</keyword>
<dbReference type="InterPro" id="IPR001962">
    <property type="entry name" value="Asn_synthase"/>
</dbReference>
<evidence type="ECO:0000313" key="3">
    <source>
        <dbReference type="Proteomes" id="UP001499895"/>
    </source>
</evidence>
<organism evidence="2 3">
    <name type="scientific">Streptomyces stramineus</name>
    <dbReference type="NCBI Taxonomy" id="173861"/>
    <lineage>
        <taxon>Bacteria</taxon>
        <taxon>Bacillati</taxon>
        <taxon>Actinomycetota</taxon>
        <taxon>Actinomycetes</taxon>
        <taxon>Kitasatosporales</taxon>
        <taxon>Streptomycetaceae</taxon>
        <taxon>Streptomyces</taxon>
    </lineage>
</organism>
<dbReference type="SUPFAM" id="SSF52402">
    <property type="entry name" value="Adenine nucleotide alpha hydrolases-like"/>
    <property type="match status" value="1"/>
</dbReference>
<feature type="domain" description="Asparagine synthetase" evidence="1">
    <location>
        <begin position="210"/>
        <end position="595"/>
    </location>
</feature>
<sequence>MTDEVWFAALPDGEAGLAAAHVLRPWATRLISHDSGRPWLLGCWPDGHVTVGGAGVGRLAVIGRCPVTAGELSARLSRIRDLADTERAVAGLAGSFHVAASIGGRVRVRGSASAVRRIFHARVVGATVAASRADRLASAIGASPDERFLALQLLSSPPPYPLADRCVWRGVEGLRPEDSLLIEPDGRARAQRWWTPPEPALSLAEGAYGVRGALAAAVETCTADGGTVSSDLSGGMDSTSLCFLAARGTARLVTLRWQGLDPGNDDAIWAGRATAELPGIEHVVPEFSRSPLWFSGLTDLRMTTEEPGAWVRDGARFRALAELMKSRGSRLHMFGGGGDELFTAFAPHLHDYVRSDPLAAFARIRRQRAFQQWPLWPVLRGLADRRTFAQWLAAWADHLTQPPPARAHRAPSVAWGTELRLPPWATPDAVHAVQGLLREAAGAVEPLAPQRGQHAALSHVQGGGRGARQMDQVTSGMGLEYAAPYLDDGVIEAALSVRVAERSAPGRYKPVLATAMRGIVPDTVLARTTKGEFGADFYAGLHRNRTALVELFEDSRLARAGLIDAGAVRASLLGFHPRPDALRSLDPTLGCELWLRSRPDRRAVMSAALTGGAP</sequence>